<sequence>MASAIASCSSRFSTSGTTPLHSRTCLFSSCSHSPRRLQLCCRAVTAEAPVEGVFASLGEWAPLAELGALAGAAIGIYFFLKILLWDYQERGTDYDRDVDNSDQIVTPLGSIFVPKAIMVQGVSPSYRPRVRDPRLQTLAREATLEVLLAIGEVRALWQTQLIMHALQSNGVLWHWVRLWLAEHARTDQIYFGSTSQSMGFDAITAQLCRQGAAAQAVKQVQGLSQELENLDERFHMVTFSL</sequence>
<organism evidence="2 3">
    <name type="scientific">[Myrmecia] bisecta</name>
    <dbReference type="NCBI Taxonomy" id="41462"/>
    <lineage>
        <taxon>Eukaryota</taxon>
        <taxon>Viridiplantae</taxon>
        <taxon>Chlorophyta</taxon>
        <taxon>core chlorophytes</taxon>
        <taxon>Trebouxiophyceae</taxon>
        <taxon>Trebouxiales</taxon>
        <taxon>Trebouxiaceae</taxon>
        <taxon>Myrmecia</taxon>
    </lineage>
</organism>
<keyword evidence="1" id="KW-0472">Membrane</keyword>
<name>A0AAW1PH26_9CHLO</name>
<accession>A0AAW1PH26</accession>
<proteinExistence type="predicted"/>
<gene>
    <name evidence="2" type="ORF">WJX72_006848</name>
</gene>
<protein>
    <submittedName>
        <fullName evidence="2">Uncharacterized protein</fullName>
    </submittedName>
</protein>
<evidence type="ECO:0000313" key="3">
    <source>
        <dbReference type="Proteomes" id="UP001489004"/>
    </source>
</evidence>
<evidence type="ECO:0000256" key="1">
    <source>
        <dbReference type="SAM" id="Phobius"/>
    </source>
</evidence>
<dbReference type="EMBL" id="JALJOR010000012">
    <property type="protein sequence ID" value="KAK9807710.1"/>
    <property type="molecule type" value="Genomic_DNA"/>
</dbReference>
<keyword evidence="1" id="KW-1133">Transmembrane helix</keyword>
<feature type="transmembrane region" description="Helical" evidence="1">
    <location>
        <begin position="60"/>
        <end position="80"/>
    </location>
</feature>
<dbReference type="AlphaFoldDB" id="A0AAW1PH26"/>
<dbReference type="Proteomes" id="UP001489004">
    <property type="component" value="Unassembled WGS sequence"/>
</dbReference>
<reference evidence="2 3" key="1">
    <citation type="journal article" date="2024" name="Nat. Commun.">
        <title>Phylogenomics reveals the evolutionary origins of lichenization in chlorophyte algae.</title>
        <authorList>
            <person name="Puginier C."/>
            <person name="Libourel C."/>
            <person name="Otte J."/>
            <person name="Skaloud P."/>
            <person name="Haon M."/>
            <person name="Grisel S."/>
            <person name="Petersen M."/>
            <person name="Berrin J.G."/>
            <person name="Delaux P.M."/>
            <person name="Dal Grande F."/>
            <person name="Keller J."/>
        </authorList>
    </citation>
    <scope>NUCLEOTIDE SEQUENCE [LARGE SCALE GENOMIC DNA]</scope>
    <source>
        <strain evidence="2 3">SAG 2043</strain>
    </source>
</reference>
<keyword evidence="1" id="KW-0812">Transmembrane</keyword>
<evidence type="ECO:0000313" key="2">
    <source>
        <dbReference type="EMBL" id="KAK9807710.1"/>
    </source>
</evidence>
<keyword evidence="3" id="KW-1185">Reference proteome</keyword>
<comment type="caution">
    <text evidence="2">The sequence shown here is derived from an EMBL/GenBank/DDBJ whole genome shotgun (WGS) entry which is preliminary data.</text>
</comment>